<dbReference type="SUPFAM" id="SSF55729">
    <property type="entry name" value="Acyl-CoA N-acyltransferases (Nat)"/>
    <property type="match status" value="1"/>
</dbReference>
<dbReference type="Gene3D" id="3.40.630.30">
    <property type="match status" value="1"/>
</dbReference>
<name>A0A975AZ48_9BACT</name>
<accession>A0A975AZ48</accession>
<dbReference type="KEGG" id="saqt:GJV85_03670"/>
<gene>
    <name evidence="2" type="ORF">GJV85_03670</name>
</gene>
<dbReference type="EMBL" id="CP046072">
    <property type="protein sequence ID" value="QSZ41246.1"/>
    <property type="molecule type" value="Genomic_DNA"/>
</dbReference>
<dbReference type="GO" id="GO:0016747">
    <property type="term" value="F:acyltransferase activity, transferring groups other than amino-acyl groups"/>
    <property type="evidence" value="ECO:0007669"/>
    <property type="project" value="InterPro"/>
</dbReference>
<reference evidence="2" key="1">
    <citation type="submission" date="2019-11" db="EMBL/GenBank/DDBJ databases">
        <authorList>
            <person name="Kojima H."/>
        </authorList>
    </citation>
    <scope>NUCLEOTIDE SEQUENCE</scope>
    <source>
        <strain evidence="2">H1576</strain>
    </source>
</reference>
<evidence type="ECO:0000259" key="1">
    <source>
        <dbReference type="PROSITE" id="PS51186"/>
    </source>
</evidence>
<feature type="domain" description="N-acetyltransferase" evidence="1">
    <location>
        <begin position="42"/>
        <end position="180"/>
    </location>
</feature>
<dbReference type="PANTHER" id="PTHR43792:SF1">
    <property type="entry name" value="N-ACETYLTRANSFERASE DOMAIN-CONTAINING PROTEIN"/>
    <property type="match status" value="1"/>
</dbReference>
<dbReference type="InterPro" id="IPR016181">
    <property type="entry name" value="Acyl_CoA_acyltransferase"/>
</dbReference>
<dbReference type="Proteomes" id="UP000671852">
    <property type="component" value="Chromosome"/>
</dbReference>
<evidence type="ECO:0000313" key="3">
    <source>
        <dbReference type="Proteomes" id="UP000671852"/>
    </source>
</evidence>
<sequence length="181" mass="21290">MYYEEYNLNYNFSTNRLIVKEWHSYEPKDIAQPDLVKVVENILVPEVTKTFPIMWRGKYDTRRAKAWIQEQDSDSKTLLAVERETKKPIGLINFFNVGDKSRGTYLRLGYMLSKVMWDQGFATEFVEGFIHWCKENKISTILARVEPDNIASIRVLEKNNFSSERTDSNGISLLFEYNLLQ</sequence>
<organism evidence="2 3">
    <name type="scientific">Sulfurimonas aquatica</name>
    <dbReference type="NCBI Taxonomy" id="2672570"/>
    <lineage>
        <taxon>Bacteria</taxon>
        <taxon>Pseudomonadati</taxon>
        <taxon>Campylobacterota</taxon>
        <taxon>Epsilonproteobacteria</taxon>
        <taxon>Campylobacterales</taxon>
        <taxon>Sulfurimonadaceae</taxon>
        <taxon>Sulfurimonas</taxon>
    </lineage>
</organism>
<dbReference type="PROSITE" id="PS51186">
    <property type="entry name" value="GNAT"/>
    <property type="match status" value="1"/>
</dbReference>
<evidence type="ECO:0000313" key="2">
    <source>
        <dbReference type="EMBL" id="QSZ41246.1"/>
    </source>
</evidence>
<protein>
    <submittedName>
        <fullName evidence="2">GNAT family N-acetyltransferase</fullName>
    </submittedName>
</protein>
<proteinExistence type="predicted"/>
<reference evidence="2" key="2">
    <citation type="submission" date="2021-04" db="EMBL/GenBank/DDBJ databases">
        <title>Isolation and characterization of a novel species of the genus Sulfurimonas.</title>
        <authorList>
            <person name="Fukui M."/>
        </authorList>
    </citation>
    <scope>NUCLEOTIDE SEQUENCE</scope>
    <source>
        <strain evidence="2">H1576</strain>
    </source>
</reference>
<dbReference type="InterPro" id="IPR051531">
    <property type="entry name" value="N-acetyltransferase"/>
</dbReference>
<dbReference type="AlphaFoldDB" id="A0A975AZ48"/>
<dbReference type="Pfam" id="PF13302">
    <property type="entry name" value="Acetyltransf_3"/>
    <property type="match status" value="1"/>
</dbReference>
<dbReference type="PANTHER" id="PTHR43792">
    <property type="entry name" value="GNAT FAMILY, PUTATIVE (AFU_ORTHOLOGUE AFUA_3G00765)-RELATED-RELATED"/>
    <property type="match status" value="1"/>
</dbReference>
<keyword evidence="3" id="KW-1185">Reference proteome</keyword>
<dbReference type="InterPro" id="IPR000182">
    <property type="entry name" value="GNAT_dom"/>
</dbReference>